<dbReference type="PROSITE" id="PS50950">
    <property type="entry name" value="ZF_THAP"/>
    <property type="match status" value="1"/>
</dbReference>
<dbReference type="GeneID" id="118462893"/>
<dbReference type="GO" id="GO:0003677">
    <property type="term" value="F:DNA binding"/>
    <property type="evidence" value="ECO:0007669"/>
    <property type="project" value="UniProtKB-UniRule"/>
</dbReference>
<keyword evidence="4" id="KW-0238">DNA-binding</keyword>
<dbReference type="InterPro" id="IPR052224">
    <property type="entry name" value="THAP_domain_protein"/>
</dbReference>
<evidence type="ECO:0000256" key="3">
    <source>
        <dbReference type="ARBA" id="ARBA00022833"/>
    </source>
</evidence>
<dbReference type="RefSeq" id="XP_035784879.1">
    <property type="nucleotide sequence ID" value="XM_035928986.1"/>
</dbReference>
<dbReference type="InterPro" id="IPR006612">
    <property type="entry name" value="THAP_Znf"/>
</dbReference>
<name>A0A182FYE3_ANOAL</name>
<dbReference type="PANTHER" id="PTHR46927:SF3">
    <property type="entry name" value="THAP-TYPE DOMAIN-CONTAINING PROTEIN"/>
    <property type="match status" value="1"/>
</dbReference>
<sequence>MPYKSCAALLCNNNTRRIKQQHKHVLFHGFPPDCELTRQWITFCKQDPKWRPTKCHAICSEHFKAEDYQLDKSVWSNNRHYLRVLKSTAVPSVECIQTSHIKKKHLEEDRTHKRNVLYKLATDTEIECSQTSPLNRKQPEEDSTPADSELTVNIENLYDPLENAHQSKLNEAEEVIKALEAEQKKLIAVNVELRVRFDEIKDENDILKEESKRIKKELENNGRVNSDCEN</sequence>
<evidence type="ECO:0000313" key="5">
    <source>
        <dbReference type="EnsemblMetazoa" id="AALB014635-PA"/>
    </source>
</evidence>
<keyword evidence="3" id="KW-0862">Zinc</keyword>
<evidence type="ECO:0000313" key="6">
    <source>
        <dbReference type="Proteomes" id="UP000069272"/>
    </source>
</evidence>
<dbReference type="OrthoDB" id="7331812at2759"/>
<dbReference type="SUPFAM" id="SSF57716">
    <property type="entry name" value="Glucocorticoid receptor-like (DNA-binding domain)"/>
    <property type="match status" value="1"/>
</dbReference>
<evidence type="ECO:0000256" key="2">
    <source>
        <dbReference type="ARBA" id="ARBA00022771"/>
    </source>
</evidence>
<dbReference type="KEGG" id="aali:118462893"/>
<dbReference type="Proteomes" id="UP000069272">
    <property type="component" value="Chromosome 3R"/>
</dbReference>
<organism evidence="5 6">
    <name type="scientific">Anopheles albimanus</name>
    <name type="common">New world malaria mosquito</name>
    <dbReference type="NCBI Taxonomy" id="7167"/>
    <lineage>
        <taxon>Eukaryota</taxon>
        <taxon>Metazoa</taxon>
        <taxon>Ecdysozoa</taxon>
        <taxon>Arthropoda</taxon>
        <taxon>Hexapoda</taxon>
        <taxon>Insecta</taxon>
        <taxon>Pterygota</taxon>
        <taxon>Neoptera</taxon>
        <taxon>Endopterygota</taxon>
        <taxon>Diptera</taxon>
        <taxon>Nematocera</taxon>
        <taxon>Culicoidea</taxon>
        <taxon>Culicidae</taxon>
        <taxon>Anophelinae</taxon>
        <taxon>Anopheles</taxon>
    </lineage>
</organism>
<keyword evidence="2" id="KW-0863">Zinc-finger</keyword>
<protein>
    <submittedName>
        <fullName evidence="5">Uncharacterized protein</fullName>
    </submittedName>
</protein>
<evidence type="ECO:0000256" key="1">
    <source>
        <dbReference type="ARBA" id="ARBA00022723"/>
    </source>
</evidence>
<keyword evidence="6" id="KW-1185">Reference proteome</keyword>
<dbReference type="VEuPathDB" id="VectorBase:AALB014635"/>
<dbReference type="GO" id="GO:0008270">
    <property type="term" value="F:zinc ion binding"/>
    <property type="evidence" value="ECO:0007669"/>
    <property type="project" value="UniProtKB-KW"/>
</dbReference>
<dbReference type="AlphaFoldDB" id="A0A182FYE3"/>
<dbReference type="SMART" id="SM00980">
    <property type="entry name" value="THAP"/>
    <property type="match status" value="1"/>
</dbReference>
<proteinExistence type="predicted"/>
<accession>A0A182FYE3</accession>
<evidence type="ECO:0000256" key="4">
    <source>
        <dbReference type="ARBA" id="ARBA00023125"/>
    </source>
</evidence>
<dbReference type="Pfam" id="PF05485">
    <property type="entry name" value="THAP"/>
    <property type="match status" value="1"/>
</dbReference>
<dbReference type="PANTHER" id="PTHR46927">
    <property type="entry name" value="AGAP005574-PA"/>
    <property type="match status" value="1"/>
</dbReference>
<reference evidence="5 6" key="1">
    <citation type="journal article" date="2017" name="G3 (Bethesda)">
        <title>The Physical Genome Mapping of Anopheles albimanus Corrected Scaffold Misassemblies and Identified Interarm Rearrangements in Genus Anopheles.</title>
        <authorList>
            <person name="Artemov G.N."/>
            <person name="Peery A.N."/>
            <person name="Jiang X."/>
            <person name="Tu Z."/>
            <person name="Stegniy V.N."/>
            <person name="Sharakhova M.V."/>
            <person name="Sharakhov I.V."/>
        </authorList>
    </citation>
    <scope>NUCLEOTIDE SEQUENCE [LARGE SCALE GENOMIC DNA]</scope>
    <source>
        <strain evidence="5 6">ALBI9_A</strain>
    </source>
</reference>
<dbReference type="EnsemblMetazoa" id="AALB014635-RA">
    <property type="protein sequence ID" value="AALB014635-PA"/>
    <property type="gene ID" value="AALB014635"/>
</dbReference>
<dbReference type="VEuPathDB" id="VectorBase:AALB20_029089"/>
<keyword evidence="1" id="KW-0479">Metal-binding</keyword>
<reference evidence="5" key="2">
    <citation type="submission" date="2022-08" db="UniProtKB">
        <authorList>
            <consortium name="EnsemblMetazoa"/>
        </authorList>
    </citation>
    <scope>IDENTIFICATION</scope>
    <source>
        <strain evidence="5">STECLA/ALBI9_A</strain>
    </source>
</reference>
<dbReference type="SMART" id="SM00692">
    <property type="entry name" value="DM3"/>
    <property type="match status" value="1"/>
</dbReference>